<evidence type="ECO:0000256" key="1">
    <source>
        <dbReference type="SAM" id="MobiDB-lite"/>
    </source>
</evidence>
<name>A0A6J6RTY8_9ZZZZ</name>
<organism evidence="2">
    <name type="scientific">freshwater metagenome</name>
    <dbReference type="NCBI Taxonomy" id="449393"/>
    <lineage>
        <taxon>unclassified sequences</taxon>
        <taxon>metagenomes</taxon>
        <taxon>ecological metagenomes</taxon>
    </lineage>
</organism>
<feature type="region of interest" description="Disordered" evidence="1">
    <location>
        <begin position="164"/>
        <end position="183"/>
    </location>
</feature>
<dbReference type="AlphaFoldDB" id="A0A6J6RTY8"/>
<feature type="compositionally biased region" description="Basic residues" evidence="1">
    <location>
        <begin position="50"/>
        <end position="60"/>
    </location>
</feature>
<gene>
    <name evidence="2" type="ORF">UFOPK2624_02033</name>
</gene>
<feature type="compositionally biased region" description="Basic and acidic residues" evidence="1">
    <location>
        <begin position="168"/>
        <end position="183"/>
    </location>
</feature>
<dbReference type="EMBL" id="CAEZXY010000163">
    <property type="protein sequence ID" value="CAB4725984.1"/>
    <property type="molecule type" value="Genomic_DNA"/>
</dbReference>
<reference evidence="2" key="1">
    <citation type="submission" date="2020-05" db="EMBL/GenBank/DDBJ databases">
        <authorList>
            <person name="Chiriac C."/>
            <person name="Salcher M."/>
            <person name="Ghai R."/>
            <person name="Kavagutti S V."/>
        </authorList>
    </citation>
    <scope>NUCLEOTIDE SEQUENCE</scope>
</reference>
<evidence type="ECO:0000313" key="2">
    <source>
        <dbReference type="EMBL" id="CAB4725984.1"/>
    </source>
</evidence>
<feature type="region of interest" description="Disordered" evidence="1">
    <location>
        <begin position="40"/>
        <end position="65"/>
    </location>
</feature>
<accession>A0A6J6RTY8</accession>
<protein>
    <submittedName>
        <fullName evidence="2">Unannotated protein</fullName>
    </submittedName>
</protein>
<sequence length="183" mass="20625">MHTFTRPTLALTQDKDHGKCSSTSIDVHNGAASKVECTELREPPAAKHPVSNRRVHKHKPKSDENRVGLELEPVSGCTRDECRGDHSERHLICAEQHEWNCESECFASRCRVDVVHPGKVEVADEPAVTKVAKRQRESDGHPKDCHQSHGEEVLHQHAEHVFGPNHAPVEERESRCHEEHQAC</sequence>
<feature type="region of interest" description="Disordered" evidence="1">
    <location>
        <begin position="1"/>
        <end position="25"/>
    </location>
</feature>
<proteinExistence type="predicted"/>